<accession>A0A6G1GTB2</accession>
<feature type="chain" id="PRO_5026259103" description="DUF7908 domain-containing protein" evidence="2">
    <location>
        <begin position="22"/>
        <end position="312"/>
    </location>
</feature>
<name>A0A6G1GTB2_9PEZI</name>
<protein>
    <recommendedName>
        <fullName evidence="3">DUF7908 domain-containing protein</fullName>
    </recommendedName>
</protein>
<reference evidence="4" key="1">
    <citation type="journal article" date="2020" name="Stud. Mycol.">
        <title>101 Dothideomycetes genomes: a test case for predicting lifestyles and emergence of pathogens.</title>
        <authorList>
            <person name="Haridas S."/>
            <person name="Albert R."/>
            <person name="Binder M."/>
            <person name="Bloem J."/>
            <person name="Labutti K."/>
            <person name="Salamov A."/>
            <person name="Andreopoulos B."/>
            <person name="Baker S."/>
            <person name="Barry K."/>
            <person name="Bills G."/>
            <person name="Bluhm B."/>
            <person name="Cannon C."/>
            <person name="Castanera R."/>
            <person name="Culley D."/>
            <person name="Daum C."/>
            <person name="Ezra D."/>
            <person name="Gonzalez J."/>
            <person name="Henrissat B."/>
            <person name="Kuo A."/>
            <person name="Liang C."/>
            <person name="Lipzen A."/>
            <person name="Lutzoni F."/>
            <person name="Magnuson J."/>
            <person name="Mondo S."/>
            <person name="Nolan M."/>
            <person name="Ohm R."/>
            <person name="Pangilinan J."/>
            <person name="Park H.-J."/>
            <person name="Ramirez L."/>
            <person name="Alfaro M."/>
            <person name="Sun H."/>
            <person name="Tritt A."/>
            <person name="Yoshinaga Y."/>
            <person name="Zwiers L.-H."/>
            <person name="Turgeon B."/>
            <person name="Goodwin S."/>
            <person name="Spatafora J."/>
            <person name="Crous P."/>
            <person name="Grigoriev I."/>
        </authorList>
    </citation>
    <scope>NUCLEOTIDE SEQUENCE</scope>
    <source>
        <strain evidence="4">CBS 113979</strain>
    </source>
</reference>
<evidence type="ECO:0000259" key="3">
    <source>
        <dbReference type="Pfam" id="PF25485"/>
    </source>
</evidence>
<dbReference type="EMBL" id="ML977170">
    <property type="protein sequence ID" value="KAF1984044.1"/>
    <property type="molecule type" value="Genomic_DNA"/>
</dbReference>
<dbReference type="Pfam" id="PF25485">
    <property type="entry name" value="DUF7908"/>
    <property type="match status" value="1"/>
</dbReference>
<evidence type="ECO:0000256" key="2">
    <source>
        <dbReference type="SAM" id="SignalP"/>
    </source>
</evidence>
<evidence type="ECO:0000313" key="4">
    <source>
        <dbReference type="EMBL" id="KAF1984044.1"/>
    </source>
</evidence>
<dbReference type="Proteomes" id="UP000800041">
    <property type="component" value="Unassembled WGS sequence"/>
</dbReference>
<evidence type="ECO:0000256" key="1">
    <source>
        <dbReference type="SAM" id="MobiDB-lite"/>
    </source>
</evidence>
<proteinExistence type="predicted"/>
<dbReference type="AlphaFoldDB" id="A0A6G1GTB2"/>
<feature type="region of interest" description="Disordered" evidence="1">
    <location>
        <begin position="59"/>
        <end position="124"/>
    </location>
</feature>
<organism evidence="4 5">
    <name type="scientific">Aulographum hederae CBS 113979</name>
    <dbReference type="NCBI Taxonomy" id="1176131"/>
    <lineage>
        <taxon>Eukaryota</taxon>
        <taxon>Fungi</taxon>
        <taxon>Dikarya</taxon>
        <taxon>Ascomycota</taxon>
        <taxon>Pezizomycotina</taxon>
        <taxon>Dothideomycetes</taxon>
        <taxon>Pleosporomycetidae</taxon>
        <taxon>Aulographales</taxon>
        <taxon>Aulographaceae</taxon>
    </lineage>
</organism>
<feature type="domain" description="DUF7908" evidence="3">
    <location>
        <begin position="124"/>
        <end position="231"/>
    </location>
</feature>
<dbReference type="InterPro" id="IPR057230">
    <property type="entry name" value="DUF7908"/>
</dbReference>
<gene>
    <name evidence="4" type="ORF">K402DRAFT_423125</name>
</gene>
<evidence type="ECO:0000313" key="5">
    <source>
        <dbReference type="Proteomes" id="UP000800041"/>
    </source>
</evidence>
<sequence length="312" mass="33083">MWLQLAFSLWAVLLASQLVDAQLVTLVRTINNCTFTPPPTTYSTFTSYLFPSGSTSTVYWSPSSTSGASSSTRSSGTTTSTRSGTSSVSTGVSSSSISNTTSASPSPSASLPVPDPIPDTSVNAGDPFIIALPPLTFSPGIKHKRQNPSTQQQTYITPSGYTNLNASLAAIFRITSSGGLTSSGLLLSTDLTEERMVFAGSVVQRVVSARWGSEGGVLGWRNESFENGEAALLRNGEGNGQGEGALVLLRFRGPVPSGFVETEPEVRKPVPGVVFEFKFEGGVGVGVFVGVFVCRCYDQSYSRLERSFFHKK</sequence>
<keyword evidence="2" id="KW-0732">Signal</keyword>
<feature type="compositionally biased region" description="Low complexity" evidence="1">
    <location>
        <begin position="61"/>
        <end position="110"/>
    </location>
</feature>
<keyword evidence="5" id="KW-1185">Reference proteome</keyword>
<feature type="signal peptide" evidence="2">
    <location>
        <begin position="1"/>
        <end position="21"/>
    </location>
</feature>